<reference evidence="12 13" key="1">
    <citation type="submission" date="2019-03" db="EMBL/GenBank/DDBJ databases">
        <title>Draft genome sequences of novel Actinobacteria.</title>
        <authorList>
            <person name="Sahin N."/>
            <person name="Ay H."/>
            <person name="Saygin H."/>
        </authorList>
    </citation>
    <scope>NUCLEOTIDE SEQUENCE [LARGE SCALE GENOMIC DNA]</scope>
    <source>
        <strain evidence="12 13">CH32</strain>
    </source>
</reference>
<comment type="caution">
    <text evidence="12">The sequence shown here is derived from an EMBL/GenBank/DDBJ whole genome shotgun (WGS) entry which is preliminary data.</text>
</comment>
<keyword evidence="13" id="KW-1185">Reference proteome</keyword>
<dbReference type="InterPro" id="IPR056785">
    <property type="entry name" value="YkcA/B-like_C"/>
</dbReference>
<feature type="region of interest" description="Disordered" evidence="8">
    <location>
        <begin position="1"/>
        <end position="29"/>
    </location>
</feature>
<sequence length="680" mass="69981">MSSTLPATPMDWPPPDPARSGRRRRAPADHAPWERPALLAMLLATAVLYLWGLGASGWANSFYAAAAQAGSQDWTAFFFGSSDAANSITVDKTPASLWVMALSARLFGVNAWSILVPQALMGVATVGMLFATVRRWYGPAAGLIAGAAMALTPVAVLMFRFNNPDALLVLLMVAGAYAIVRAVESGATKWLVWAGVFVGFGFLAKMLQALLVVPVFALVYLIAGPPKLGRRILQLVLAGVALVVSGGWYIAVVELVPASMRPYIGGSQENSLLELTLGYNGLGRLNGDEAGSVGGRPGGGWGETGWARMFDAAQGGQVAWLLPAALILLAVGLAVTARVARTDRDRAGFVLWGGWLLITAGVFSFMAGIFHAYYTVALAPALGALTGMGAVTLWRRWNGAWARPVAAATVLVTVWWSFELLGRSGDFLPWLRWVALVGGLLAAIGLLASIWLPVRLAWASAALALAMVLAGPGAYAMDTAATPHGGSIPSAGPPITDGSGGRGGRAPGGMPPGAAQDAPGVQGGTARHGGAPKGNLPRGGRPRAGTPAGGTERGGGMGGLLNGSTPSTDVVDLLQRDAGSYTWVAAAIGSQNASGYQLATGHPVMPVGGFNGSDPSPTLAQFQQYVTDQKIHYFIGGDHGPMGGNGVASEISAWVTATFRASTVGGVTVYDLTSSAGSAS</sequence>
<name>A0A4R4YGI1_9ACTN</name>
<keyword evidence="5 9" id="KW-0812">Transmembrane</keyword>
<evidence type="ECO:0000313" key="12">
    <source>
        <dbReference type="EMBL" id="TDD43094.1"/>
    </source>
</evidence>
<dbReference type="GO" id="GO:0010041">
    <property type="term" value="P:response to iron(III) ion"/>
    <property type="evidence" value="ECO:0007669"/>
    <property type="project" value="TreeGrafter"/>
</dbReference>
<feature type="transmembrane region" description="Helical" evidence="9">
    <location>
        <begin position="235"/>
        <end position="253"/>
    </location>
</feature>
<dbReference type="AlphaFoldDB" id="A0A4R4YGI1"/>
<feature type="transmembrane region" description="Helical" evidence="9">
    <location>
        <begin position="136"/>
        <end position="159"/>
    </location>
</feature>
<dbReference type="PANTHER" id="PTHR33908">
    <property type="entry name" value="MANNOSYLTRANSFERASE YKCB-RELATED"/>
    <property type="match status" value="1"/>
</dbReference>
<evidence type="ECO:0000313" key="13">
    <source>
        <dbReference type="Proteomes" id="UP000295302"/>
    </source>
</evidence>
<dbReference type="OrthoDB" id="5241882at2"/>
<feature type="transmembrane region" description="Helical" evidence="9">
    <location>
        <begin position="318"/>
        <end position="337"/>
    </location>
</feature>
<feature type="domain" description="Glycosyltransferase RgtA/B/C/D-like" evidence="10">
    <location>
        <begin position="91"/>
        <end position="245"/>
    </location>
</feature>
<keyword evidence="2" id="KW-1003">Cell membrane</keyword>
<keyword evidence="4 12" id="KW-0808">Transferase</keyword>
<evidence type="ECO:0000256" key="6">
    <source>
        <dbReference type="ARBA" id="ARBA00022989"/>
    </source>
</evidence>
<keyword evidence="6 9" id="KW-1133">Transmembrane helix</keyword>
<evidence type="ECO:0000256" key="9">
    <source>
        <dbReference type="SAM" id="Phobius"/>
    </source>
</evidence>
<evidence type="ECO:0000256" key="5">
    <source>
        <dbReference type="ARBA" id="ARBA00022692"/>
    </source>
</evidence>
<evidence type="ECO:0000259" key="10">
    <source>
        <dbReference type="Pfam" id="PF13231"/>
    </source>
</evidence>
<feature type="compositionally biased region" description="Low complexity" evidence="8">
    <location>
        <begin position="1"/>
        <end position="10"/>
    </location>
</feature>
<dbReference type="InterPro" id="IPR038731">
    <property type="entry name" value="RgtA/B/C-like"/>
</dbReference>
<feature type="transmembrane region" description="Helical" evidence="9">
    <location>
        <begin position="430"/>
        <end position="449"/>
    </location>
</feature>
<dbReference type="Pfam" id="PF13231">
    <property type="entry name" value="PMT_2"/>
    <property type="match status" value="1"/>
</dbReference>
<feature type="compositionally biased region" description="Gly residues" evidence="8">
    <location>
        <begin position="547"/>
        <end position="561"/>
    </location>
</feature>
<evidence type="ECO:0000256" key="2">
    <source>
        <dbReference type="ARBA" id="ARBA00022475"/>
    </source>
</evidence>
<feature type="region of interest" description="Disordered" evidence="8">
    <location>
        <begin position="485"/>
        <end position="564"/>
    </location>
</feature>
<dbReference type="Proteomes" id="UP000295302">
    <property type="component" value="Unassembled WGS sequence"/>
</dbReference>
<dbReference type="GO" id="GO:0016763">
    <property type="term" value="F:pentosyltransferase activity"/>
    <property type="evidence" value="ECO:0007669"/>
    <property type="project" value="TreeGrafter"/>
</dbReference>
<feature type="transmembrane region" description="Helical" evidence="9">
    <location>
        <begin position="376"/>
        <end position="394"/>
    </location>
</feature>
<feature type="transmembrane region" description="Helical" evidence="9">
    <location>
        <begin position="401"/>
        <end position="418"/>
    </location>
</feature>
<dbReference type="InterPro" id="IPR050297">
    <property type="entry name" value="LipidA_mod_glycosyltrf_83"/>
</dbReference>
<organism evidence="12 13">
    <name type="scientific">Nonomuraea terrae</name>
    <dbReference type="NCBI Taxonomy" id="2530383"/>
    <lineage>
        <taxon>Bacteria</taxon>
        <taxon>Bacillati</taxon>
        <taxon>Actinomycetota</taxon>
        <taxon>Actinomycetes</taxon>
        <taxon>Streptosporangiales</taxon>
        <taxon>Streptosporangiaceae</taxon>
        <taxon>Nonomuraea</taxon>
    </lineage>
</organism>
<feature type="transmembrane region" description="Helical" evidence="9">
    <location>
        <begin position="190"/>
        <end position="223"/>
    </location>
</feature>
<gene>
    <name evidence="12" type="ORF">E1286_29450</name>
</gene>
<feature type="compositionally biased region" description="Gly residues" evidence="8">
    <location>
        <begin position="498"/>
        <end position="507"/>
    </location>
</feature>
<feature type="transmembrane region" description="Helical" evidence="9">
    <location>
        <begin position="37"/>
        <end position="59"/>
    </location>
</feature>
<dbReference type="GO" id="GO:0009103">
    <property type="term" value="P:lipopolysaccharide biosynthetic process"/>
    <property type="evidence" value="ECO:0007669"/>
    <property type="project" value="UniProtKB-ARBA"/>
</dbReference>
<proteinExistence type="predicted"/>
<accession>A0A4R4YGI1</accession>
<evidence type="ECO:0000256" key="8">
    <source>
        <dbReference type="SAM" id="MobiDB-lite"/>
    </source>
</evidence>
<dbReference type="RefSeq" id="WP_132617640.1">
    <property type="nucleotide sequence ID" value="NZ_SMKQ01000117.1"/>
</dbReference>
<evidence type="ECO:0000256" key="7">
    <source>
        <dbReference type="ARBA" id="ARBA00023136"/>
    </source>
</evidence>
<feature type="domain" description="Putative mannosyltransferase YkcA/B-like C-terminal" evidence="11">
    <location>
        <begin position="571"/>
        <end position="657"/>
    </location>
</feature>
<evidence type="ECO:0000259" key="11">
    <source>
        <dbReference type="Pfam" id="PF24878"/>
    </source>
</evidence>
<evidence type="ECO:0000256" key="1">
    <source>
        <dbReference type="ARBA" id="ARBA00004651"/>
    </source>
</evidence>
<dbReference type="GO" id="GO:0005886">
    <property type="term" value="C:plasma membrane"/>
    <property type="evidence" value="ECO:0007669"/>
    <property type="project" value="UniProtKB-SubCell"/>
</dbReference>
<feature type="transmembrane region" description="Helical" evidence="9">
    <location>
        <begin position="166"/>
        <end position="184"/>
    </location>
</feature>
<keyword evidence="3" id="KW-0328">Glycosyltransferase</keyword>
<keyword evidence="7 9" id="KW-0472">Membrane</keyword>
<protein>
    <submittedName>
        <fullName evidence="12">Glycosyltransferase family 39 protein</fullName>
    </submittedName>
</protein>
<evidence type="ECO:0000256" key="3">
    <source>
        <dbReference type="ARBA" id="ARBA00022676"/>
    </source>
</evidence>
<feature type="transmembrane region" description="Helical" evidence="9">
    <location>
        <begin position="349"/>
        <end position="370"/>
    </location>
</feature>
<feature type="transmembrane region" description="Helical" evidence="9">
    <location>
        <begin position="456"/>
        <end position="477"/>
    </location>
</feature>
<dbReference type="Pfam" id="PF24878">
    <property type="entry name" value="YkcB_C"/>
    <property type="match status" value="1"/>
</dbReference>
<comment type="subcellular location">
    <subcellularLocation>
        <location evidence="1">Cell membrane</location>
        <topology evidence="1">Multi-pass membrane protein</topology>
    </subcellularLocation>
</comment>
<feature type="transmembrane region" description="Helical" evidence="9">
    <location>
        <begin position="106"/>
        <end position="130"/>
    </location>
</feature>
<dbReference type="EMBL" id="SMKQ01000117">
    <property type="protein sequence ID" value="TDD43094.1"/>
    <property type="molecule type" value="Genomic_DNA"/>
</dbReference>
<dbReference type="PANTHER" id="PTHR33908:SF3">
    <property type="entry name" value="UNDECAPRENYL PHOSPHATE-ALPHA-4-AMINO-4-DEOXY-L-ARABINOSE ARABINOSYL TRANSFERASE"/>
    <property type="match status" value="1"/>
</dbReference>
<evidence type="ECO:0000256" key="4">
    <source>
        <dbReference type="ARBA" id="ARBA00022679"/>
    </source>
</evidence>